<comment type="caution">
    <text evidence="1">The sequence shown here is derived from an EMBL/GenBank/DDBJ whole genome shotgun (WGS) entry which is preliminary data.</text>
</comment>
<accession>A0A8X6RPB8</accession>
<reference evidence="1" key="1">
    <citation type="submission" date="2020-08" db="EMBL/GenBank/DDBJ databases">
        <title>Multicomponent nature underlies the extraordinary mechanical properties of spider dragline silk.</title>
        <authorList>
            <person name="Kono N."/>
            <person name="Nakamura H."/>
            <person name="Mori M."/>
            <person name="Yoshida Y."/>
            <person name="Ohtoshi R."/>
            <person name="Malay A.D."/>
            <person name="Moran D.A.P."/>
            <person name="Tomita M."/>
            <person name="Numata K."/>
            <person name="Arakawa K."/>
        </authorList>
    </citation>
    <scope>NUCLEOTIDE SEQUENCE</scope>
</reference>
<proteinExistence type="predicted"/>
<dbReference type="Proteomes" id="UP000887159">
    <property type="component" value="Unassembled WGS sequence"/>
</dbReference>
<dbReference type="AlphaFoldDB" id="A0A8X6RPB8"/>
<name>A0A8X6RPB8_TRICX</name>
<dbReference type="PANTHER" id="PTHR45913">
    <property type="entry name" value="EPM2A-INTERACTING PROTEIN 1"/>
    <property type="match status" value="1"/>
</dbReference>
<keyword evidence="2" id="KW-1185">Reference proteome</keyword>
<evidence type="ECO:0000313" key="2">
    <source>
        <dbReference type="Proteomes" id="UP000887159"/>
    </source>
</evidence>
<dbReference type="EMBL" id="BMAU01021176">
    <property type="protein sequence ID" value="GFX94005.1"/>
    <property type="molecule type" value="Genomic_DNA"/>
</dbReference>
<sequence>MVFEKDNKYLKAMQLSKNTVSRRIDEMGEYIEKQLVEKLKTRKFSVQVEESTLRDNVNDIPMKNITTCAADGAPNMMGKKNGCLKLMKDANPEMILVHCVIHRQNLVAKNISPVLNEVLHNVIKCVNVIKDSA</sequence>
<dbReference type="PANTHER" id="PTHR45913:SF22">
    <property type="entry name" value="SCAN BOX DOMAIN-CONTAINING PROTEIN"/>
    <property type="match status" value="1"/>
</dbReference>
<organism evidence="1 2">
    <name type="scientific">Trichonephila clavipes</name>
    <name type="common">Golden silk orbweaver</name>
    <name type="synonym">Nephila clavipes</name>
    <dbReference type="NCBI Taxonomy" id="2585209"/>
    <lineage>
        <taxon>Eukaryota</taxon>
        <taxon>Metazoa</taxon>
        <taxon>Ecdysozoa</taxon>
        <taxon>Arthropoda</taxon>
        <taxon>Chelicerata</taxon>
        <taxon>Arachnida</taxon>
        <taxon>Araneae</taxon>
        <taxon>Araneomorphae</taxon>
        <taxon>Entelegynae</taxon>
        <taxon>Araneoidea</taxon>
        <taxon>Nephilidae</taxon>
        <taxon>Trichonephila</taxon>
    </lineage>
</organism>
<gene>
    <name evidence="1" type="primary">WH47_07713</name>
    <name evidence="1" type="ORF">TNCV_3413671</name>
</gene>
<evidence type="ECO:0000313" key="1">
    <source>
        <dbReference type="EMBL" id="GFX94005.1"/>
    </source>
</evidence>
<protein>
    <submittedName>
        <fullName evidence="1">SCAN domain-containing protein 3</fullName>
    </submittedName>
</protein>